<feature type="transmembrane region" description="Helical" evidence="1">
    <location>
        <begin position="26"/>
        <end position="44"/>
    </location>
</feature>
<sequence>MKRAKNRETGRFPSSPRRLCGGPSTGGRYCIIDLICQLMFINAARPPGPLKCMGPIAVVFLTFPSSTVVFVLPRILVREEFQVIAARQPDWVEVIPHKETARGVENYKRGESTYFERTLCLTSNQTLISLLQPVFEAIVYLECSKTTLADIWKKLMFPHNLSHSNRIASPSFMLKQRFSMKTSTWSPSYPVI</sequence>
<gene>
    <name evidence="2" type="ORF">VP01_12g1</name>
</gene>
<accession>A0A0L6VPV7</accession>
<dbReference type="EMBL" id="LAVV01003333">
    <property type="protein sequence ID" value="KNZ62200.1"/>
    <property type="molecule type" value="Genomic_DNA"/>
</dbReference>
<proteinExistence type="predicted"/>
<dbReference type="VEuPathDB" id="FungiDB:VP01_12g1"/>
<evidence type="ECO:0000313" key="2">
    <source>
        <dbReference type="EMBL" id="KNZ62200.1"/>
    </source>
</evidence>
<dbReference type="Proteomes" id="UP000037035">
    <property type="component" value="Unassembled WGS sequence"/>
</dbReference>
<comment type="caution">
    <text evidence="2">The sequence shown here is derived from an EMBL/GenBank/DDBJ whole genome shotgun (WGS) entry which is preliminary data.</text>
</comment>
<feature type="transmembrane region" description="Helical" evidence="1">
    <location>
        <begin position="56"/>
        <end position="77"/>
    </location>
</feature>
<organism evidence="2 3">
    <name type="scientific">Puccinia sorghi</name>
    <dbReference type="NCBI Taxonomy" id="27349"/>
    <lineage>
        <taxon>Eukaryota</taxon>
        <taxon>Fungi</taxon>
        <taxon>Dikarya</taxon>
        <taxon>Basidiomycota</taxon>
        <taxon>Pucciniomycotina</taxon>
        <taxon>Pucciniomycetes</taxon>
        <taxon>Pucciniales</taxon>
        <taxon>Pucciniaceae</taxon>
        <taxon>Puccinia</taxon>
    </lineage>
</organism>
<evidence type="ECO:0000256" key="1">
    <source>
        <dbReference type="SAM" id="Phobius"/>
    </source>
</evidence>
<dbReference type="AlphaFoldDB" id="A0A0L6VPV7"/>
<protein>
    <submittedName>
        <fullName evidence="2">Uncharacterized protein</fullName>
    </submittedName>
</protein>
<reference evidence="2 3" key="1">
    <citation type="submission" date="2015-08" db="EMBL/GenBank/DDBJ databases">
        <title>Next Generation Sequencing and Analysis of the Genome of Puccinia sorghi L Schw, the Causal Agent of Maize Common Rust.</title>
        <authorList>
            <person name="Rochi L."/>
            <person name="Burguener G."/>
            <person name="Darino M."/>
            <person name="Turjanski A."/>
            <person name="Kreff E."/>
            <person name="Dieguez M.J."/>
            <person name="Sacco F."/>
        </authorList>
    </citation>
    <scope>NUCLEOTIDE SEQUENCE [LARGE SCALE GENOMIC DNA]</scope>
    <source>
        <strain evidence="2 3">RO10H11247</strain>
    </source>
</reference>
<keyword evidence="1" id="KW-0812">Transmembrane</keyword>
<evidence type="ECO:0000313" key="3">
    <source>
        <dbReference type="Proteomes" id="UP000037035"/>
    </source>
</evidence>
<keyword evidence="1" id="KW-1133">Transmembrane helix</keyword>
<keyword evidence="1" id="KW-0472">Membrane</keyword>
<name>A0A0L6VPV7_9BASI</name>
<keyword evidence="3" id="KW-1185">Reference proteome</keyword>